<dbReference type="EMBL" id="RXLP01000027">
    <property type="protein sequence ID" value="TCD53603.1"/>
    <property type="molecule type" value="Genomic_DNA"/>
</dbReference>
<evidence type="ECO:0000256" key="2">
    <source>
        <dbReference type="ARBA" id="ARBA00022692"/>
    </source>
</evidence>
<evidence type="ECO:0000256" key="1">
    <source>
        <dbReference type="ARBA" id="ARBA00004141"/>
    </source>
</evidence>
<comment type="caution">
    <text evidence="7">The sequence shown here is derived from an EMBL/GenBank/DDBJ whole genome shotgun (WGS) entry which is preliminary data.</text>
</comment>
<feature type="transmembrane region" description="Helical" evidence="5">
    <location>
        <begin position="34"/>
        <end position="63"/>
    </location>
</feature>
<comment type="subcellular location">
    <subcellularLocation>
        <location evidence="1">Membrane</location>
        <topology evidence="1">Multi-pass membrane protein</topology>
    </subcellularLocation>
</comment>
<dbReference type="AlphaFoldDB" id="A0A4R0QN49"/>
<proteinExistence type="predicted"/>
<organism evidence="7 8">
    <name type="scientific">Alloscardovia theropitheci</name>
    <dbReference type="NCBI Taxonomy" id="2496842"/>
    <lineage>
        <taxon>Bacteria</taxon>
        <taxon>Bacillati</taxon>
        <taxon>Actinomycetota</taxon>
        <taxon>Actinomycetes</taxon>
        <taxon>Bifidobacteriales</taxon>
        <taxon>Bifidobacteriaceae</taxon>
        <taxon>Alloscardovia</taxon>
    </lineage>
</organism>
<evidence type="ECO:0000259" key="6">
    <source>
        <dbReference type="Pfam" id="PF13515"/>
    </source>
</evidence>
<evidence type="ECO:0000256" key="5">
    <source>
        <dbReference type="SAM" id="Phobius"/>
    </source>
</evidence>
<dbReference type="GO" id="GO:0016020">
    <property type="term" value="C:membrane"/>
    <property type="evidence" value="ECO:0007669"/>
    <property type="project" value="UniProtKB-SubCell"/>
</dbReference>
<protein>
    <recommendedName>
        <fullName evidence="6">Integral membrane bound transporter domain-containing protein</fullName>
    </recommendedName>
</protein>
<name>A0A4R0QN49_9BIFI</name>
<accession>A0A4R0QN49</accession>
<feature type="transmembrane region" description="Helical" evidence="5">
    <location>
        <begin position="101"/>
        <end position="122"/>
    </location>
</feature>
<gene>
    <name evidence="7" type="ORF">EJ419_08160</name>
</gene>
<keyword evidence="8" id="KW-1185">Reference proteome</keyword>
<dbReference type="Pfam" id="PF13515">
    <property type="entry name" value="FUSC_2"/>
    <property type="match status" value="1"/>
</dbReference>
<feature type="domain" description="Integral membrane bound transporter" evidence="6">
    <location>
        <begin position="41"/>
        <end position="171"/>
    </location>
</feature>
<evidence type="ECO:0000256" key="4">
    <source>
        <dbReference type="ARBA" id="ARBA00023136"/>
    </source>
</evidence>
<feature type="transmembrane region" description="Helical" evidence="5">
    <location>
        <begin position="153"/>
        <end position="176"/>
    </location>
</feature>
<keyword evidence="3 5" id="KW-1133">Transmembrane helix</keyword>
<evidence type="ECO:0000256" key="3">
    <source>
        <dbReference type="ARBA" id="ARBA00022989"/>
    </source>
</evidence>
<sequence length="220" mass="23974">MLNVKKIQERAQKTVDKVADHIDKPRVTTLEIEVAIGIAIVAVVSLFSIHYMTTSMATAVVVCTQIDRKEARKAGLRRLIGTMFGGLSGLLVVALDDVMGNNPYIFVALAFTAIIIIGALFYGFKLPSASWKITMISLALVMLVQFGEDRMLYAIYRLIGTVLGVLLSIIITTVWAHTQMAIQRMRSAKIDDSDDDDTVGNTAGDVVGKAVDKAVDKVKE</sequence>
<evidence type="ECO:0000313" key="8">
    <source>
        <dbReference type="Proteomes" id="UP000291289"/>
    </source>
</evidence>
<feature type="transmembrane region" description="Helical" evidence="5">
    <location>
        <begin position="75"/>
        <end position="95"/>
    </location>
</feature>
<keyword evidence="2 5" id="KW-0812">Transmembrane</keyword>
<keyword evidence="4 5" id="KW-0472">Membrane</keyword>
<dbReference type="Proteomes" id="UP000291289">
    <property type="component" value="Unassembled WGS sequence"/>
</dbReference>
<evidence type="ECO:0000313" key="7">
    <source>
        <dbReference type="EMBL" id="TCD53603.1"/>
    </source>
</evidence>
<reference evidence="7 8" key="1">
    <citation type="submission" date="2018-12" db="EMBL/GenBank/DDBJ databases">
        <title>Alloscrdovia theropitheci sp. nov: a novel taxon from the feces of the bleeding-herat monkey (Theropithecus geleda).</title>
        <authorList>
            <person name="Modesto M."/>
        </authorList>
    </citation>
    <scope>NUCLEOTIDE SEQUENCE [LARGE SCALE GENOMIC DNA]</scope>
    <source>
        <strain evidence="7 8">GLDI4/2</strain>
    </source>
</reference>
<dbReference type="OrthoDB" id="3242783at2"/>
<dbReference type="InterPro" id="IPR049453">
    <property type="entry name" value="Memb_transporter_dom"/>
</dbReference>